<dbReference type="SMART" id="SM00849">
    <property type="entry name" value="Lactamase_B"/>
    <property type="match status" value="1"/>
</dbReference>
<sequence>MNVEIIPVTAFQQNCSIVWDEQKTAAIIDPGGEAEKLIAFIEEHQLNLQKILLTHGHLDHVGAADKLKKHFQVEIYGPHFADKFLFDSLPEQSRRFGLFEAEVFYPDHWLNKEGETVSVGEIKFEILHLPGHTPGHIGFIERQKNVAFSGDVLFYNSVGRTDFPRGDHQQLLSSIREKLFKLNDDMIIIAGHGSATKIGIEKQSNPFLKSFRVQS</sequence>
<evidence type="ECO:0000259" key="5">
    <source>
        <dbReference type="SMART" id="SM00849"/>
    </source>
</evidence>
<dbReference type="Proteomes" id="UP000192408">
    <property type="component" value="Unassembled WGS sequence"/>
</dbReference>
<dbReference type="PANTHER" id="PTHR46233:SF3">
    <property type="entry name" value="HYDROXYACYLGLUTATHIONE HYDROLASE GLOC"/>
    <property type="match status" value="1"/>
</dbReference>
<dbReference type="RefSeq" id="WP_084257168.1">
    <property type="nucleotide sequence ID" value="NZ_FWWV01000020.1"/>
</dbReference>
<comment type="cofactor">
    <cofactor evidence="1">
        <name>Zn(2+)</name>
        <dbReference type="ChEBI" id="CHEBI:29105"/>
    </cofactor>
</comment>
<evidence type="ECO:0000313" key="6">
    <source>
        <dbReference type="EMBL" id="SMB85483.1"/>
    </source>
</evidence>
<dbReference type="SUPFAM" id="SSF56281">
    <property type="entry name" value="Metallo-hydrolase/oxidoreductase"/>
    <property type="match status" value="1"/>
</dbReference>
<keyword evidence="4" id="KW-0862">Zinc</keyword>
<evidence type="ECO:0000256" key="1">
    <source>
        <dbReference type="ARBA" id="ARBA00001947"/>
    </source>
</evidence>
<dbReference type="InterPro" id="IPR001279">
    <property type="entry name" value="Metallo-B-lactamas"/>
</dbReference>
<keyword evidence="7" id="KW-1185">Reference proteome</keyword>
<dbReference type="EMBL" id="FWWV01000020">
    <property type="protein sequence ID" value="SMB85483.1"/>
    <property type="molecule type" value="Genomic_DNA"/>
</dbReference>
<evidence type="ECO:0000256" key="2">
    <source>
        <dbReference type="ARBA" id="ARBA00022723"/>
    </source>
</evidence>
<dbReference type="STRING" id="1122938.SAMN05660772_02497"/>
<accession>A0A1W1UWL2</accession>
<evidence type="ECO:0000256" key="3">
    <source>
        <dbReference type="ARBA" id="ARBA00022801"/>
    </source>
</evidence>
<dbReference type="Gene3D" id="3.60.15.10">
    <property type="entry name" value="Ribonuclease Z/Hydroxyacylglutathione hydrolase-like"/>
    <property type="match status" value="1"/>
</dbReference>
<keyword evidence="2" id="KW-0479">Metal-binding</keyword>
<evidence type="ECO:0000256" key="4">
    <source>
        <dbReference type="ARBA" id="ARBA00022833"/>
    </source>
</evidence>
<name>A0A1W1UWL2_9PAST</name>
<gene>
    <name evidence="6" type="ORF">SAMN05660772_02497</name>
</gene>
<proteinExistence type="predicted"/>
<dbReference type="PANTHER" id="PTHR46233">
    <property type="entry name" value="HYDROXYACYLGLUTATHIONE HYDROLASE GLOC"/>
    <property type="match status" value="1"/>
</dbReference>
<keyword evidence="3" id="KW-0378">Hydrolase</keyword>
<dbReference type="AlphaFoldDB" id="A0A1W1UWL2"/>
<reference evidence="7" key="1">
    <citation type="submission" date="2017-04" db="EMBL/GenBank/DDBJ databases">
        <authorList>
            <person name="Varghese N."/>
            <person name="Submissions S."/>
        </authorList>
    </citation>
    <scope>NUCLEOTIDE SEQUENCE [LARGE SCALE GENOMIC DNA]</scope>
    <source>
        <strain evidence="7">DSM 23072</strain>
    </source>
</reference>
<dbReference type="InterPro" id="IPR051453">
    <property type="entry name" value="MBL_Glyoxalase_II"/>
</dbReference>
<evidence type="ECO:0000313" key="7">
    <source>
        <dbReference type="Proteomes" id="UP000192408"/>
    </source>
</evidence>
<organism evidence="6 7">
    <name type="scientific">Pasteurella testudinis DSM 23072</name>
    <dbReference type="NCBI Taxonomy" id="1122938"/>
    <lineage>
        <taxon>Bacteria</taxon>
        <taxon>Pseudomonadati</taxon>
        <taxon>Pseudomonadota</taxon>
        <taxon>Gammaproteobacteria</taxon>
        <taxon>Pasteurellales</taxon>
        <taxon>Pasteurellaceae</taxon>
        <taxon>Pasteurella</taxon>
    </lineage>
</organism>
<feature type="domain" description="Metallo-beta-lactamase" evidence="5">
    <location>
        <begin position="12"/>
        <end position="192"/>
    </location>
</feature>
<dbReference type="GO" id="GO:0046872">
    <property type="term" value="F:metal ion binding"/>
    <property type="evidence" value="ECO:0007669"/>
    <property type="project" value="UniProtKB-KW"/>
</dbReference>
<dbReference type="Pfam" id="PF00753">
    <property type="entry name" value="Lactamase_B"/>
    <property type="match status" value="1"/>
</dbReference>
<dbReference type="CDD" id="cd07737">
    <property type="entry name" value="YcbL-like_MBL-fold"/>
    <property type="match status" value="1"/>
</dbReference>
<dbReference type="InterPro" id="IPR036866">
    <property type="entry name" value="RibonucZ/Hydroxyglut_hydro"/>
</dbReference>
<protein>
    <submittedName>
        <fullName evidence="6">Glyoxylase, beta-lactamase superfamily II</fullName>
    </submittedName>
</protein>
<dbReference type="GO" id="GO:0016787">
    <property type="term" value="F:hydrolase activity"/>
    <property type="evidence" value="ECO:0007669"/>
    <property type="project" value="UniProtKB-KW"/>
</dbReference>